<keyword evidence="1" id="KW-0472">Membrane</keyword>
<dbReference type="InterPro" id="IPR011330">
    <property type="entry name" value="Glyco_hydro/deAcase_b/a-brl"/>
</dbReference>
<keyword evidence="4" id="KW-1185">Reference proteome</keyword>
<feature type="transmembrane region" description="Helical" evidence="1">
    <location>
        <begin position="6"/>
        <end position="26"/>
    </location>
</feature>
<gene>
    <name evidence="3" type="ORF">J2Z20_000055</name>
</gene>
<dbReference type="Proteomes" id="UP001519273">
    <property type="component" value="Unassembled WGS sequence"/>
</dbReference>
<dbReference type="InterPro" id="IPR054467">
    <property type="entry name" value="YkoP-like_dom"/>
</dbReference>
<name>A0ABS4GY47_9BACL</name>
<dbReference type="PROSITE" id="PS51677">
    <property type="entry name" value="NODB"/>
    <property type="match status" value="1"/>
</dbReference>
<dbReference type="InterPro" id="IPR050248">
    <property type="entry name" value="Polysacc_deacetylase_ArnD"/>
</dbReference>
<evidence type="ECO:0000259" key="2">
    <source>
        <dbReference type="PROSITE" id="PS51677"/>
    </source>
</evidence>
<dbReference type="Pfam" id="PF22790">
    <property type="entry name" value="YkoP"/>
    <property type="match status" value="1"/>
</dbReference>
<comment type="caution">
    <text evidence="3">The sequence shown here is derived from an EMBL/GenBank/DDBJ whole genome shotgun (WGS) entry which is preliminary data.</text>
</comment>
<reference evidence="3 4" key="1">
    <citation type="submission" date="2021-03" db="EMBL/GenBank/DDBJ databases">
        <title>Genomic Encyclopedia of Type Strains, Phase IV (KMG-IV): sequencing the most valuable type-strain genomes for metagenomic binning, comparative biology and taxonomic classification.</title>
        <authorList>
            <person name="Goeker M."/>
        </authorList>
    </citation>
    <scope>NUCLEOTIDE SEQUENCE [LARGE SCALE GENOMIC DNA]</scope>
    <source>
        <strain evidence="3 4">DSM 23491</strain>
    </source>
</reference>
<feature type="domain" description="NodB homology" evidence="2">
    <location>
        <begin position="38"/>
        <end position="224"/>
    </location>
</feature>
<dbReference type="EMBL" id="JAGGKP010000001">
    <property type="protein sequence ID" value="MBP1935194.1"/>
    <property type="molecule type" value="Genomic_DNA"/>
</dbReference>
<evidence type="ECO:0000313" key="3">
    <source>
        <dbReference type="EMBL" id="MBP1935194.1"/>
    </source>
</evidence>
<dbReference type="CDD" id="cd10959">
    <property type="entry name" value="CE4_NodB_like_3"/>
    <property type="match status" value="1"/>
</dbReference>
<keyword evidence="1" id="KW-1133">Transmembrane helix</keyword>
<dbReference type="Gene3D" id="3.20.20.370">
    <property type="entry name" value="Glycoside hydrolase/deacetylase"/>
    <property type="match status" value="1"/>
</dbReference>
<protein>
    <submittedName>
        <fullName evidence="3">Peptidoglycan/xylan/chitin deacetylase (PgdA/CDA1 family)</fullName>
    </submittedName>
</protein>
<dbReference type="SUPFAM" id="SSF88713">
    <property type="entry name" value="Glycoside hydrolase/deacetylase"/>
    <property type="match status" value="1"/>
</dbReference>
<sequence>METLMLWIFYITSFYAFIPGMMSRLFGFRVFKKGKSAGHFALTFDDGPDPRYTPLLLDLLKKYDAKATFFVVGAHAEKNPDLIKRIHDEGHLLGVHNYLHKTNWLMRPATVKKHIKQTRDIIHSITGNDTPYYRPPWGIVNLFDIARKRDVQIVLWSRMFSDWRSRVGADRLTKRMLKKLRGGEVFLLHDCGTTVGANQEAPEQMLIALERVLEEANRKGLQSVRIDKLMAETESYSAPRISLFKRLLVLLWLQWEKVFHAVFHLHTINPEDPMYHIRVRTYHGQPTQMDNGSTLVKGDKIIELHLDNKKLFEIGSKAKSTVHLAIQMIRGTEKTLPVIAQYVLDHPEISDVKALYGVSMIHRGPEQFGFKIIDLPKGMFSSFTQLYLKLLLRVIHPAGQKRLKHRADQLVPKMILMPIDVLIGRFSQQGSSHRSHVEKDEVFEHTSDMFLQNG</sequence>
<evidence type="ECO:0000256" key="1">
    <source>
        <dbReference type="SAM" id="Phobius"/>
    </source>
</evidence>
<dbReference type="InterPro" id="IPR002509">
    <property type="entry name" value="NODB_dom"/>
</dbReference>
<evidence type="ECO:0000313" key="4">
    <source>
        <dbReference type="Proteomes" id="UP001519273"/>
    </source>
</evidence>
<accession>A0ABS4GY47</accession>
<organism evidence="3 4">
    <name type="scientific">Paenibacillus sediminis</name>
    <dbReference type="NCBI Taxonomy" id="664909"/>
    <lineage>
        <taxon>Bacteria</taxon>
        <taxon>Bacillati</taxon>
        <taxon>Bacillota</taxon>
        <taxon>Bacilli</taxon>
        <taxon>Bacillales</taxon>
        <taxon>Paenibacillaceae</taxon>
        <taxon>Paenibacillus</taxon>
    </lineage>
</organism>
<dbReference type="PANTHER" id="PTHR10587">
    <property type="entry name" value="GLYCOSYL TRANSFERASE-RELATED"/>
    <property type="match status" value="1"/>
</dbReference>
<dbReference type="RefSeq" id="WP_209844261.1">
    <property type="nucleotide sequence ID" value="NZ_CBCRVE010000001.1"/>
</dbReference>
<keyword evidence="1" id="KW-0812">Transmembrane</keyword>
<proteinExistence type="predicted"/>
<dbReference type="Pfam" id="PF01522">
    <property type="entry name" value="Polysacc_deac_1"/>
    <property type="match status" value="1"/>
</dbReference>